<keyword evidence="2" id="KW-1003">Cell membrane</keyword>
<dbReference type="InterPro" id="IPR026392">
    <property type="entry name" value="Exo/Archaeosortase_dom"/>
</dbReference>
<dbReference type="Proteomes" id="UP001180487">
    <property type="component" value="Unassembled WGS sequence"/>
</dbReference>
<organism evidence="10 11">
    <name type="scientific">Rhodoferax ferrireducens</name>
    <dbReference type="NCBI Taxonomy" id="192843"/>
    <lineage>
        <taxon>Bacteria</taxon>
        <taxon>Pseudomonadati</taxon>
        <taxon>Pseudomonadota</taxon>
        <taxon>Betaproteobacteria</taxon>
        <taxon>Burkholderiales</taxon>
        <taxon>Comamonadaceae</taxon>
        <taxon>Rhodoferax</taxon>
    </lineage>
</organism>
<dbReference type="InterPro" id="IPR014263">
    <property type="entry name" value="Methanolan_biosynth_EpsI"/>
</dbReference>
<accession>A0ABU2C7H8</accession>
<dbReference type="InterPro" id="IPR017540">
    <property type="entry name" value="Exosortase-1"/>
</dbReference>
<evidence type="ECO:0000256" key="4">
    <source>
        <dbReference type="ARBA" id="ARBA00022692"/>
    </source>
</evidence>
<dbReference type="NCBIfam" id="TIGR02914">
    <property type="entry name" value="EpsI_fam"/>
    <property type="match status" value="1"/>
</dbReference>
<keyword evidence="11" id="KW-1185">Reference proteome</keyword>
<evidence type="ECO:0000256" key="8">
    <source>
        <dbReference type="SAM" id="Phobius"/>
    </source>
</evidence>
<reference evidence="10 11" key="1">
    <citation type="submission" date="2023-07" db="EMBL/GenBank/DDBJ databases">
        <title>Sorghum-associated microbial communities from plants grown in Nebraska, USA.</title>
        <authorList>
            <person name="Schachtman D."/>
        </authorList>
    </citation>
    <scope>NUCLEOTIDE SEQUENCE [LARGE SCALE GENOMIC DNA]</scope>
    <source>
        <strain evidence="10 11">BE313</strain>
    </source>
</reference>
<feature type="transmembrane region" description="Helical" evidence="8">
    <location>
        <begin position="253"/>
        <end position="273"/>
    </location>
</feature>
<protein>
    <submittedName>
        <fullName evidence="10">Exosortase A</fullName>
    </submittedName>
</protein>
<feature type="transmembrane region" description="Helical" evidence="8">
    <location>
        <begin position="74"/>
        <end position="91"/>
    </location>
</feature>
<gene>
    <name evidence="10" type="ORF">J2X19_001967</name>
</gene>
<keyword evidence="7 8" id="KW-0472">Membrane</keyword>
<feature type="transmembrane region" description="Helical" evidence="8">
    <location>
        <begin position="111"/>
        <end position="134"/>
    </location>
</feature>
<comment type="caution">
    <text evidence="10">The sequence shown here is derived from an EMBL/GenBank/DDBJ whole genome shotgun (WGS) entry which is preliminary data.</text>
</comment>
<sequence length="516" mass="58854">MNREDNYSRGWRQSILAFVALFICVLFLFRNTFWGMVSIWLRSETFTHGFFVAPIVFWLVWRQRELISEKIPQVNFWFLIPLLTVIFFWSLGDLAFVNSATQLCAVALLVLLVPAIFGWSVASIIIFPLFFLFFSVPLGEFLFPQLMEWTANFTVFALRLSGVPVYREGLQFVIPSGNWSVVEACSGVRYLIASLTVGTLFAYLNYQSFHRRVIFVLISIIVPIFANWIRAYLIVMLGHFSGNKLAVGVDHIIYGWLFFGLVIILMFMVGVRWAEPSRVLTISADRRKIPPEVFYTIPLIALSCLTVVIISLPYLAEKFVYSKNSLHISRSEAPLILNTGWSLTPESSCAELKPIFKNTSIELNNCYTSNSDNVGLYIGYYHRQSYEKKLVSSDNVLVASNDRHWAPVGLTSGQAEAGSVRFSVKATELRNTTADGQLTDARLLVWQVYWINGMLTKSDYLAKIYSVMQRLLGQRDDSAVIILYTEKKNDGKSILLLNNFLNNNFDIVDEYLKNGF</sequence>
<keyword evidence="3" id="KW-0645">Protease</keyword>
<feature type="transmembrane region" description="Helical" evidence="8">
    <location>
        <begin position="213"/>
        <end position="233"/>
    </location>
</feature>
<dbReference type="EMBL" id="JAVDXT010000002">
    <property type="protein sequence ID" value="MDR7377288.1"/>
    <property type="molecule type" value="Genomic_DNA"/>
</dbReference>
<feature type="transmembrane region" description="Helical" evidence="8">
    <location>
        <begin position="293"/>
        <end position="316"/>
    </location>
</feature>
<evidence type="ECO:0000256" key="5">
    <source>
        <dbReference type="ARBA" id="ARBA00022801"/>
    </source>
</evidence>
<keyword evidence="5" id="KW-0378">Hydrolase</keyword>
<evidence type="ECO:0000256" key="2">
    <source>
        <dbReference type="ARBA" id="ARBA00022475"/>
    </source>
</evidence>
<dbReference type="NCBIfam" id="TIGR02602">
    <property type="entry name" value="8TM_EpsH"/>
    <property type="match status" value="1"/>
</dbReference>
<feature type="transmembrane region" description="Helical" evidence="8">
    <location>
        <begin position="45"/>
        <end position="62"/>
    </location>
</feature>
<dbReference type="NCBIfam" id="TIGR03109">
    <property type="entry name" value="exosort_XrtA"/>
    <property type="match status" value="1"/>
</dbReference>
<keyword evidence="4 8" id="KW-0812">Transmembrane</keyword>
<feature type="transmembrane region" description="Helical" evidence="8">
    <location>
        <begin position="187"/>
        <end position="206"/>
    </location>
</feature>
<proteinExistence type="predicted"/>
<dbReference type="InterPro" id="IPR013426">
    <property type="entry name" value="EpsH-like"/>
</dbReference>
<dbReference type="NCBIfam" id="TIGR04178">
    <property type="entry name" value="exo_archaeo"/>
    <property type="match status" value="1"/>
</dbReference>
<feature type="transmembrane region" description="Helical" evidence="8">
    <location>
        <begin position="15"/>
        <end position="33"/>
    </location>
</feature>
<evidence type="ECO:0000256" key="3">
    <source>
        <dbReference type="ARBA" id="ARBA00022670"/>
    </source>
</evidence>
<evidence type="ECO:0000259" key="9">
    <source>
        <dbReference type="Pfam" id="PF11984"/>
    </source>
</evidence>
<evidence type="ECO:0000313" key="10">
    <source>
        <dbReference type="EMBL" id="MDR7377288.1"/>
    </source>
</evidence>
<dbReference type="InterPro" id="IPR019127">
    <property type="entry name" value="Exosortase"/>
</dbReference>
<keyword evidence="6 8" id="KW-1133">Transmembrane helix</keyword>
<comment type="subcellular location">
    <subcellularLocation>
        <location evidence="1">Cell membrane</location>
        <topology evidence="1">Multi-pass membrane protein</topology>
    </subcellularLocation>
</comment>
<dbReference type="RefSeq" id="WP_310372947.1">
    <property type="nucleotide sequence ID" value="NZ_JAVDXT010000002.1"/>
</dbReference>
<name>A0ABU2C7H8_9BURK</name>
<evidence type="ECO:0000256" key="1">
    <source>
        <dbReference type="ARBA" id="ARBA00004651"/>
    </source>
</evidence>
<dbReference type="Pfam" id="PF09721">
    <property type="entry name" value="Exosortase_EpsH"/>
    <property type="match status" value="1"/>
</dbReference>
<dbReference type="Pfam" id="PF11984">
    <property type="entry name" value="DUF3485"/>
    <property type="match status" value="1"/>
</dbReference>
<evidence type="ECO:0000313" key="11">
    <source>
        <dbReference type="Proteomes" id="UP001180487"/>
    </source>
</evidence>
<evidence type="ECO:0000256" key="7">
    <source>
        <dbReference type="ARBA" id="ARBA00023136"/>
    </source>
</evidence>
<evidence type="ECO:0000256" key="6">
    <source>
        <dbReference type="ARBA" id="ARBA00022989"/>
    </source>
</evidence>
<feature type="domain" description="Methanolan biosynthesis EpsI" evidence="9">
    <location>
        <begin position="340"/>
        <end position="506"/>
    </location>
</feature>